<keyword evidence="6" id="KW-0813">Transport</keyword>
<keyword evidence="13" id="KW-0862">Zinc</keyword>
<dbReference type="Pfam" id="PF13920">
    <property type="entry name" value="zf-C3HC4_3"/>
    <property type="match status" value="1"/>
</dbReference>
<comment type="subcellular location">
    <subcellularLocation>
        <location evidence="2">Peroxisome membrane</location>
        <topology evidence="2">Multi-pass membrane protein</topology>
    </subcellularLocation>
</comment>
<organism evidence="21 22">
    <name type="scientific">Plectus sambesii</name>
    <dbReference type="NCBI Taxonomy" id="2011161"/>
    <lineage>
        <taxon>Eukaryota</taxon>
        <taxon>Metazoa</taxon>
        <taxon>Ecdysozoa</taxon>
        <taxon>Nematoda</taxon>
        <taxon>Chromadorea</taxon>
        <taxon>Plectida</taxon>
        <taxon>Plectina</taxon>
        <taxon>Plectoidea</taxon>
        <taxon>Plectidae</taxon>
        <taxon>Plectus</taxon>
    </lineage>
</organism>
<dbReference type="InterPro" id="IPR013083">
    <property type="entry name" value="Znf_RING/FYVE/PHD"/>
</dbReference>
<sequence length="301" mass="33818">MNSYVAEIPELVRAHRKDQDHIEELSATVSQLVKDAFGPRVWIRYYREVAVAAELVYYATTTLSGLQTLGEEYLSLVQVSDIGRRVVPSFGRRLLFVLLHVFGPYLSERALKSLESRLTLEGTVFGVEPNPIARQSLTSLFRWLSRHSTTLSRLHLALFYIFGVYYHLSKRLTGIRYVSLRPQTSVNALRLFRILGYLTIGQVCVGVGLWLTDQILDAQKKSTLLKTSPQSNVEEAPQRRSLTNRAFQCSVCLETAKAPACTPCGHLFCWDCVIEQAALSGTCPHCRATVAPSRVVPLFNL</sequence>
<protein>
    <recommendedName>
        <fullName evidence="5">RING-type E3 ubiquitin transferase</fullName>
        <ecNumber evidence="5">2.3.2.27</ecNumber>
    </recommendedName>
</protein>
<evidence type="ECO:0000256" key="10">
    <source>
        <dbReference type="ARBA" id="ARBA00022723"/>
    </source>
</evidence>
<dbReference type="SMART" id="SM00184">
    <property type="entry name" value="RING"/>
    <property type="match status" value="1"/>
</dbReference>
<feature type="transmembrane region" description="Helical" evidence="19">
    <location>
        <begin position="188"/>
        <end position="211"/>
    </location>
</feature>
<dbReference type="PROSITE" id="PS50089">
    <property type="entry name" value="ZF_RING_2"/>
    <property type="match status" value="1"/>
</dbReference>
<proteinExistence type="inferred from homology"/>
<evidence type="ECO:0000256" key="8">
    <source>
        <dbReference type="ARBA" id="ARBA00022679"/>
    </source>
</evidence>
<dbReference type="AlphaFoldDB" id="A0A914V6G6"/>
<evidence type="ECO:0000256" key="3">
    <source>
        <dbReference type="ARBA" id="ARBA00004906"/>
    </source>
</evidence>
<accession>A0A914V6G6</accession>
<feature type="domain" description="RING-type" evidence="20">
    <location>
        <begin position="249"/>
        <end position="287"/>
    </location>
</feature>
<dbReference type="GO" id="GO:0061630">
    <property type="term" value="F:ubiquitin protein ligase activity"/>
    <property type="evidence" value="ECO:0007669"/>
    <property type="project" value="UniProtKB-EC"/>
</dbReference>
<dbReference type="SUPFAM" id="SSF57850">
    <property type="entry name" value="RING/U-box"/>
    <property type="match status" value="1"/>
</dbReference>
<evidence type="ECO:0000256" key="11">
    <source>
        <dbReference type="ARBA" id="ARBA00022771"/>
    </source>
</evidence>
<dbReference type="InterPro" id="IPR017907">
    <property type="entry name" value="Znf_RING_CS"/>
</dbReference>
<evidence type="ECO:0000256" key="14">
    <source>
        <dbReference type="ARBA" id="ARBA00022927"/>
    </source>
</evidence>
<dbReference type="InterPro" id="IPR025654">
    <property type="entry name" value="PEX2/10"/>
</dbReference>
<evidence type="ECO:0000313" key="22">
    <source>
        <dbReference type="WBParaSite" id="PSAMB.scaffold158size70848.g2819.t1"/>
    </source>
</evidence>
<dbReference type="WBParaSite" id="PSAMB.scaffold158size70848.g2819.t1">
    <property type="protein sequence ID" value="PSAMB.scaffold158size70848.g2819.t1"/>
    <property type="gene ID" value="PSAMB.scaffold158size70848.g2819"/>
</dbReference>
<keyword evidence="8" id="KW-0808">Transferase</keyword>
<name>A0A914V6G6_9BILA</name>
<dbReference type="EC" id="2.3.2.27" evidence="5"/>
<evidence type="ECO:0000259" key="20">
    <source>
        <dbReference type="PROSITE" id="PS50089"/>
    </source>
</evidence>
<evidence type="ECO:0000256" key="17">
    <source>
        <dbReference type="ARBA" id="ARBA00023140"/>
    </source>
</evidence>
<dbReference type="GO" id="GO:0005778">
    <property type="term" value="C:peroxisomal membrane"/>
    <property type="evidence" value="ECO:0007669"/>
    <property type="project" value="UniProtKB-SubCell"/>
</dbReference>
<evidence type="ECO:0000256" key="18">
    <source>
        <dbReference type="PROSITE-ProRule" id="PRU00175"/>
    </source>
</evidence>
<reference evidence="22" key="1">
    <citation type="submission" date="2022-11" db="UniProtKB">
        <authorList>
            <consortium name="WormBaseParasite"/>
        </authorList>
    </citation>
    <scope>IDENTIFICATION</scope>
</reference>
<keyword evidence="15 19" id="KW-1133">Transmembrane helix</keyword>
<comment type="pathway">
    <text evidence="3">Protein modification; protein ubiquitination.</text>
</comment>
<comment type="catalytic activity">
    <reaction evidence="1">
        <text>S-ubiquitinyl-[E2 ubiquitin-conjugating enzyme]-L-cysteine + [acceptor protein]-L-lysine = [E2 ubiquitin-conjugating enzyme]-L-cysteine + N(6)-ubiquitinyl-[acceptor protein]-L-lysine.</text>
        <dbReference type="EC" id="2.3.2.27"/>
    </reaction>
</comment>
<evidence type="ECO:0000256" key="9">
    <source>
        <dbReference type="ARBA" id="ARBA00022692"/>
    </source>
</evidence>
<evidence type="ECO:0000256" key="6">
    <source>
        <dbReference type="ARBA" id="ARBA00022448"/>
    </source>
</evidence>
<keyword evidence="11 18" id="KW-0863">Zinc-finger</keyword>
<evidence type="ECO:0000313" key="21">
    <source>
        <dbReference type="Proteomes" id="UP000887566"/>
    </source>
</evidence>
<dbReference type="Gene3D" id="3.30.40.10">
    <property type="entry name" value="Zinc/RING finger domain, C3HC4 (zinc finger)"/>
    <property type="match status" value="1"/>
</dbReference>
<evidence type="ECO:0000256" key="1">
    <source>
        <dbReference type="ARBA" id="ARBA00000900"/>
    </source>
</evidence>
<dbReference type="PROSITE" id="PS00518">
    <property type="entry name" value="ZF_RING_1"/>
    <property type="match status" value="1"/>
</dbReference>
<evidence type="ECO:0000256" key="7">
    <source>
        <dbReference type="ARBA" id="ARBA00022593"/>
    </source>
</evidence>
<evidence type="ECO:0000256" key="4">
    <source>
        <dbReference type="ARBA" id="ARBA00008704"/>
    </source>
</evidence>
<evidence type="ECO:0000256" key="12">
    <source>
        <dbReference type="ARBA" id="ARBA00022786"/>
    </source>
</evidence>
<dbReference type="InterPro" id="IPR006845">
    <property type="entry name" value="Pex_N"/>
</dbReference>
<dbReference type="GO" id="GO:0008270">
    <property type="term" value="F:zinc ion binding"/>
    <property type="evidence" value="ECO:0007669"/>
    <property type="project" value="UniProtKB-KW"/>
</dbReference>
<dbReference type="PANTHER" id="PTHR23350:SF0">
    <property type="entry name" value="PEROXISOME BIOGENESIS FACTOR 10"/>
    <property type="match status" value="1"/>
</dbReference>
<evidence type="ECO:0000256" key="5">
    <source>
        <dbReference type="ARBA" id="ARBA00012483"/>
    </source>
</evidence>
<dbReference type="PANTHER" id="PTHR23350">
    <property type="entry name" value="PEROXISOME ASSEMBLY PROTEIN 10"/>
    <property type="match status" value="1"/>
</dbReference>
<dbReference type="GO" id="GO:0016558">
    <property type="term" value="P:protein import into peroxisome matrix"/>
    <property type="evidence" value="ECO:0007669"/>
    <property type="project" value="InterPro"/>
</dbReference>
<keyword evidence="9 19" id="KW-0812">Transmembrane</keyword>
<evidence type="ECO:0000256" key="2">
    <source>
        <dbReference type="ARBA" id="ARBA00004585"/>
    </source>
</evidence>
<keyword evidence="16 19" id="KW-0472">Membrane</keyword>
<keyword evidence="21" id="KW-1185">Reference proteome</keyword>
<keyword evidence="10" id="KW-0479">Metal-binding</keyword>
<dbReference type="CDD" id="cd16527">
    <property type="entry name" value="RING-HC_PEX10"/>
    <property type="match status" value="1"/>
</dbReference>
<dbReference type="Proteomes" id="UP000887566">
    <property type="component" value="Unplaced"/>
</dbReference>
<keyword evidence="7" id="KW-0962">Peroxisome biogenesis</keyword>
<feature type="transmembrane region" description="Helical" evidence="19">
    <location>
        <begin position="150"/>
        <end position="168"/>
    </location>
</feature>
<keyword evidence="14" id="KW-0653">Protein transport</keyword>
<evidence type="ECO:0000256" key="19">
    <source>
        <dbReference type="SAM" id="Phobius"/>
    </source>
</evidence>
<evidence type="ECO:0000256" key="13">
    <source>
        <dbReference type="ARBA" id="ARBA00022833"/>
    </source>
</evidence>
<dbReference type="InterPro" id="IPR001841">
    <property type="entry name" value="Znf_RING"/>
</dbReference>
<dbReference type="Pfam" id="PF04757">
    <property type="entry name" value="Pex2_Pex12"/>
    <property type="match status" value="1"/>
</dbReference>
<evidence type="ECO:0000256" key="16">
    <source>
        <dbReference type="ARBA" id="ARBA00023136"/>
    </source>
</evidence>
<comment type="similarity">
    <text evidence="4">Belongs to the pex2/pex10/pex12 family.</text>
</comment>
<evidence type="ECO:0000256" key="15">
    <source>
        <dbReference type="ARBA" id="ARBA00022989"/>
    </source>
</evidence>
<keyword evidence="12" id="KW-0833">Ubl conjugation pathway</keyword>
<keyword evidence="17" id="KW-0576">Peroxisome</keyword>